<evidence type="ECO:0000313" key="2">
    <source>
        <dbReference type="Proteomes" id="UP000192328"/>
    </source>
</evidence>
<accession>A0AC61PQN4</accession>
<sequence>MFLALVLGIALVLVCVSAALAADSPIKTSVDFSKTKFSGPETIDVSITVTNVGEGDLPAPVTLYYPSGKKIDEFGSPTLSVGASKTWKGQWTVTQEELDAGKVVFAVRYSVYDGPLDENGEPKLQGHKSNLRKKIVYTEAAPEISVKRTITPTTAQKDQEVSVVYEITNSGTAAVTAVKIKENTSISSKTGTIDSIAPGTTETYTFTAKMAKKDLTSAATISYTAGGKTFNTKVESTTVKYGVVNLSATLKADKKGGVPGDTIKLTLTLKNSGTVDFTNVTVTDPELGTVFEGLTVAAGKTETKETELVITKTQDIQFTVKAEDTTGKGIETATGRVTVTSLDPNQQIALSVEAEADRSIVYTNPGTARVKVTVSNNSTMEVKDITVKAVDTTLYHFDSIPAGESASFIRDVDANLPERDGRTYWGTFRFTASCKDQLDQVLKFESNDIRIDYQEPTPEPTKAPLVTPMKPQYEDVPTREPEPAWLEQAETVADTAKWIFAAVAGVLLVLLLIGAVRRGKSRSESKKAMDHLEGANYRDYSTAPKRNRRSEISNGGTEEEKPEETEEKPAEEEPENTAQSSELMAETLRRLYSDKPAETAAEVVTETVENAEAAVEETAETVAEEAKEAVEAVEDAAKDVKSAAEDASSRRRRGRKQ</sequence>
<gene>
    <name evidence="1" type="ORF">SAMN06297397_0022</name>
</gene>
<dbReference type="EMBL" id="FWXZ01000010">
    <property type="protein sequence ID" value="SMC92506.1"/>
    <property type="molecule type" value="Genomic_DNA"/>
</dbReference>
<dbReference type="Proteomes" id="UP000192328">
    <property type="component" value="Unassembled WGS sequence"/>
</dbReference>
<proteinExistence type="predicted"/>
<protein>
    <submittedName>
        <fullName evidence="1">Conserved repeat domain-containing protein</fullName>
    </submittedName>
</protein>
<keyword evidence="2" id="KW-1185">Reference proteome</keyword>
<comment type="caution">
    <text evidence="1">The sequence shown here is derived from an EMBL/GenBank/DDBJ whole genome shotgun (WGS) entry which is preliminary data.</text>
</comment>
<reference evidence="1" key="1">
    <citation type="submission" date="2017-04" db="EMBL/GenBank/DDBJ databases">
        <authorList>
            <person name="Varghese N."/>
            <person name="Submissions S."/>
        </authorList>
    </citation>
    <scope>NUCLEOTIDE SEQUENCE</scope>
    <source>
        <strain evidence="1">WTE2008</strain>
    </source>
</reference>
<evidence type="ECO:0000313" key="1">
    <source>
        <dbReference type="EMBL" id="SMC92506.1"/>
    </source>
</evidence>
<organism evidence="1 2">
    <name type="scientific">Aristaeella lactis</name>
    <dbReference type="NCBI Taxonomy" id="3046383"/>
    <lineage>
        <taxon>Bacteria</taxon>
        <taxon>Bacillati</taxon>
        <taxon>Bacillota</taxon>
        <taxon>Clostridia</taxon>
        <taxon>Eubacteriales</taxon>
        <taxon>Aristaeellaceae</taxon>
        <taxon>Aristaeella</taxon>
    </lineage>
</organism>
<name>A0AC61PQN4_9FIRM</name>